<feature type="compositionally biased region" description="Polar residues" evidence="1">
    <location>
        <begin position="300"/>
        <end position="311"/>
    </location>
</feature>
<feature type="compositionally biased region" description="Polar residues" evidence="1">
    <location>
        <begin position="147"/>
        <end position="177"/>
    </location>
</feature>
<evidence type="ECO:0000256" key="1">
    <source>
        <dbReference type="SAM" id="MobiDB-lite"/>
    </source>
</evidence>
<feature type="compositionally biased region" description="Polar residues" evidence="1">
    <location>
        <begin position="98"/>
        <end position="111"/>
    </location>
</feature>
<feature type="compositionally biased region" description="Polar residues" evidence="1">
    <location>
        <begin position="252"/>
        <end position="279"/>
    </location>
</feature>
<proteinExistence type="predicted"/>
<dbReference type="AlphaFoldDB" id="A0A7C8U7B0"/>
<feature type="compositionally biased region" description="Polar residues" evidence="1">
    <location>
        <begin position="187"/>
        <end position="198"/>
    </location>
</feature>
<dbReference type="EMBL" id="JAABOE010000001">
    <property type="protein sequence ID" value="KAF3192522.1"/>
    <property type="molecule type" value="Genomic_DNA"/>
</dbReference>
<feature type="compositionally biased region" description="Polar residues" evidence="1">
    <location>
        <begin position="382"/>
        <end position="406"/>
    </location>
</feature>
<comment type="caution">
    <text evidence="2">The sequence shown here is derived from an EMBL/GenBank/DDBJ whole genome shotgun (WGS) entry which is preliminary data.</text>
</comment>
<sequence length="469" mass="51917">MADDRAVQPEIEVGLTTRRNERTRRNEGLRRNAERAEQRAQRLAEARRTYQLGPQADETHNRSDQGGVSETLVSAGARAATVAAIPTQVTARPAENVAPTTEAANSHSNRQLAEEQRRLIEAEQGRRLQLLGMERRRQILELRAANQRAQVREQQIPATSTSATSRPVANREQPQVTDQRRRATVESAPNRTSPSNPSLQQLLQRLLQERPTALPPITQNRGGPVVPTVRHDSQSRRHHPSITPASNIGGPHTTSGLPTNPRATRLSGTQNIPTATSQAHSDEFARQLSNIQGMMANLFTGSNNAQQNPFNGQRGLLPSSRSTAESIERNSEQRRGASDPDYTSERPERNNDNSGGQVGASSSEAERSARNIDNNRQERRTTNSNLSAQMIDQNSRQQERASISSSEVERIIHNNDNNGLQEGVDDSNPSVEVTDWSNTDQVATILNRVDNMVDGEFTSLQTTRRYTTE</sequence>
<feature type="region of interest" description="Disordered" evidence="1">
    <location>
        <begin position="1"/>
        <end position="67"/>
    </location>
</feature>
<feature type="compositionally biased region" description="Basic and acidic residues" evidence="1">
    <location>
        <begin position="364"/>
        <end position="381"/>
    </location>
</feature>
<organism evidence="2 3">
    <name type="scientific">Orbilia oligospora</name>
    <name type="common">Nematode-trapping fungus</name>
    <name type="synonym">Arthrobotrys oligospora</name>
    <dbReference type="NCBI Taxonomy" id="2813651"/>
    <lineage>
        <taxon>Eukaryota</taxon>
        <taxon>Fungi</taxon>
        <taxon>Dikarya</taxon>
        <taxon>Ascomycota</taxon>
        <taxon>Pezizomycotina</taxon>
        <taxon>Orbiliomycetes</taxon>
        <taxon>Orbiliales</taxon>
        <taxon>Orbiliaceae</taxon>
        <taxon>Orbilia</taxon>
    </lineage>
</organism>
<feature type="region of interest" description="Disordered" evidence="1">
    <location>
        <begin position="91"/>
        <end position="114"/>
    </location>
</feature>
<protein>
    <submittedName>
        <fullName evidence="2">Uncharacterized protein</fullName>
    </submittedName>
</protein>
<feature type="region of interest" description="Disordered" evidence="1">
    <location>
        <begin position="214"/>
        <end position="279"/>
    </location>
</feature>
<name>A0A7C8U7B0_ORBOL</name>
<reference evidence="2 3" key="1">
    <citation type="submission" date="2019-06" db="EMBL/GenBank/DDBJ databases">
        <authorList>
            <person name="Palmer J.M."/>
        </authorList>
    </citation>
    <scope>NUCLEOTIDE SEQUENCE [LARGE SCALE GENOMIC DNA]</scope>
    <source>
        <strain evidence="2 3">TWF788</strain>
    </source>
</reference>
<dbReference type="Proteomes" id="UP000479691">
    <property type="component" value="Unassembled WGS sequence"/>
</dbReference>
<feature type="region of interest" description="Disordered" evidence="1">
    <location>
        <begin position="300"/>
        <end position="406"/>
    </location>
</feature>
<feature type="region of interest" description="Disordered" evidence="1">
    <location>
        <begin position="147"/>
        <end position="198"/>
    </location>
</feature>
<gene>
    <name evidence="2" type="ORF">TWF788_000133</name>
</gene>
<evidence type="ECO:0000313" key="2">
    <source>
        <dbReference type="EMBL" id="KAF3192522.1"/>
    </source>
</evidence>
<feature type="compositionally biased region" description="Basic and acidic residues" evidence="1">
    <location>
        <begin position="326"/>
        <end position="351"/>
    </location>
</feature>
<evidence type="ECO:0000313" key="3">
    <source>
        <dbReference type="Proteomes" id="UP000479691"/>
    </source>
</evidence>
<feature type="compositionally biased region" description="Basic and acidic residues" evidence="1">
    <location>
        <begin position="18"/>
        <end position="48"/>
    </location>
</feature>
<accession>A0A7C8U7B0</accession>